<feature type="region of interest" description="Disordered" evidence="3">
    <location>
        <begin position="622"/>
        <end position="649"/>
    </location>
</feature>
<organism evidence="4 5">
    <name type="scientific">Riccia sorocarpa</name>
    <dbReference type="NCBI Taxonomy" id="122646"/>
    <lineage>
        <taxon>Eukaryota</taxon>
        <taxon>Viridiplantae</taxon>
        <taxon>Streptophyta</taxon>
        <taxon>Embryophyta</taxon>
        <taxon>Marchantiophyta</taxon>
        <taxon>Marchantiopsida</taxon>
        <taxon>Marchantiidae</taxon>
        <taxon>Marchantiales</taxon>
        <taxon>Ricciaceae</taxon>
        <taxon>Riccia</taxon>
    </lineage>
</organism>
<dbReference type="Proteomes" id="UP001633002">
    <property type="component" value="Unassembled WGS sequence"/>
</dbReference>
<feature type="compositionally biased region" description="Basic and acidic residues" evidence="3">
    <location>
        <begin position="253"/>
        <end position="267"/>
    </location>
</feature>
<dbReference type="AlphaFoldDB" id="A0ABD3H3K1"/>
<dbReference type="PANTHER" id="PTHR16127:SF13">
    <property type="entry name" value="GH01188P"/>
    <property type="match status" value="1"/>
</dbReference>
<proteinExistence type="inferred from homology"/>
<feature type="coiled-coil region" evidence="2">
    <location>
        <begin position="344"/>
        <end position="420"/>
    </location>
</feature>
<feature type="compositionally biased region" description="Low complexity" evidence="3">
    <location>
        <begin position="628"/>
        <end position="649"/>
    </location>
</feature>
<dbReference type="PANTHER" id="PTHR16127">
    <property type="entry name" value="TAXILIN"/>
    <property type="match status" value="1"/>
</dbReference>
<evidence type="ECO:0000256" key="3">
    <source>
        <dbReference type="SAM" id="MobiDB-lite"/>
    </source>
</evidence>
<dbReference type="Pfam" id="PF09728">
    <property type="entry name" value="Taxilin"/>
    <property type="match status" value="1"/>
</dbReference>
<dbReference type="EMBL" id="JBJQOH010000006">
    <property type="protein sequence ID" value="KAL3684004.1"/>
    <property type="molecule type" value="Genomic_DNA"/>
</dbReference>
<feature type="region of interest" description="Disordered" evidence="3">
    <location>
        <begin position="241"/>
        <end position="282"/>
    </location>
</feature>
<name>A0ABD3H3K1_9MARC</name>
<gene>
    <name evidence="4" type="ORF">R1sor_002026</name>
</gene>
<accession>A0ABD3H3K1</accession>
<comment type="similarity">
    <text evidence="1">Belongs to the taxilin family.</text>
</comment>
<keyword evidence="5" id="KW-1185">Reference proteome</keyword>
<evidence type="ECO:0000256" key="2">
    <source>
        <dbReference type="SAM" id="Coils"/>
    </source>
</evidence>
<keyword evidence="2" id="KW-0175">Coiled coil</keyword>
<evidence type="ECO:0000313" key="5">
    <source>
        <dbReference type="Proteomes" id="UP001633002"/>
    </source>
</evidence>
<reference evidence="4 5" key="1">
    <citation type="submission" date="2024-09" db="EMBL/GenBank/DDBJ databases">
        <title>Chromosome-scale assembly of Riccia sorocarpa.</title>
        <authorList>
            <person name="Paukszto L."/>
        </authorList>
    </citation>
    <scope>NUCLEOTIDE SEQUENCE [LARGE SCALE GENOMIC DNA]</scope>
    <source>
        <strain evidence="4">LP-2024</strain>
        <tissue evidence="4">Aerial parts of the thallus</tissue>
    </source>
</reference>
<comment type="caution">
    <text evidence="4">The sequence shown here is derived from an EMBL/GenBank/DDBJ whole genome shotgun (WGS) entry which is preliminary data.</text>
</comment>
<evidence type="ECO:0000313" key="4">
    <source>
        <dbReference type="EMBL" id="KAL3684004.1"/>
    </source>
</evidence>
<sequence>MEPQSSSPPGLVAASGSMELHAQTLFEKEVLGEVSNEASVVAPIESRLPKAESLDDGFVECETDGKEAVESLVEAEVAGDGSEEAVAGNGDSGSKPADVEAVACGLVECPTTTSFSSSSSTSSSSHSIECMLPVEDASIGLSEVPCDIKDTMPSHRIDPPGVDNLSMEALSSPIKTVLFAADMDDYTEIRGENMESDLQSSDRITGEKYRKFPVPLSQGDYPDYSAANNVVGRSNCEETVGRENCSASNGVSSEKDIGSDSHGDECKQPSSSNAAHISSPRDDNLQDEALHENLESKITELENACTGTVKADDDDSKSVKVKKRQLKEMRAILEGNDRSSEEKLRQLNTKYVQQVAETRKLEKDFVMLNRKFKQATKEKETMYAELSKSTSLRQKLESLCRELQRQNKMLLDDNKRVASEEEQKRLELSGKFQNTVKDITARLEQQGDERLRQLEENEILREKLKHFTQQYEIREQHFAHQLRTKSLEYQLLEVKLKQQEDLYSQSETKSRMYSEQIAQLLKTEQELRAQLALYGDKFEQFQETLTKSNEVFATFKSEMEKMSKTVKKLEKENLSLKKKCEKSDVSIIDLLSERDVLRKQLQTAKSQKEKLEGLCRSMQQERKQQLLSVDSTTSSASSIPSSPDNVEQE</sequence>
<evidence type="ECO:0008006" key="6">
    <source>
        <dbReference type="Google" id="ProtNLM"/>
    </source>
</evidence>
<evidence type="ECO:0000256" key="1">
    <source>
        <dbReference type="ARBA" id="ARBA00009550"/>
    </source>
</evidence>
<protein>
    <recommendedName>
        <fullName evidence="6">Alpha-taxilin</fullName>
    </recommendedName>
</protein>
<dbReference type="InterPro" id="IPR026183">
    <property type="entry name" value="Taxilin_fam"/>
</dbReference>